<dbReference type="Pfam" id="PF00590">
    <property type="entry name" value="TP_methylase"/>
    <property type="match status" value="1"/>
</dbReference>
<evidence type="ECO:0000256" key="7">
    <source>
        <dbReference type="ARBA" id="ARBA00025705"/>
    </source>
</evidence>
<keyword evidence="11" id="KW-1185">Reference proteome</keyword>
<dbReference type="InterPro" id="IPR006366">
    <property type="entry name" value="CobA/CysG_C"/>
</dbReference>
<evidence type="ECO:0000256" key="4">
    <source>
        <dbReference type="ARBA" id="ARBA00022679"/>
    </source>
</evidence>
<dbReference type="InterPro" id="IPR035996">
    <property type="entry name" value="4pyrrol_Methylase_sf"/>
</dbReference>
<dbReference type="InterPro" id="IPR000878">
    <property type="entry name" value="4pyrrol_Mease"/>
</dbReference>
<evidence type="ECO:0000256" key="8">
    <source>
        <dbReference type="RuleBase" id="RU003960"/>
    </source>
</evidence>
<evidence type="ECO:0000256" key="5">
    <source>
        <dbReference type="ARBA" id="ARBA00022691"/>
    </source>
</evidence>
<keyword evidence="4 8" id="KW-0808">Transferase</keyword>
<keyword evidence="3 8" id="KW-0489">Methyltransferase</keyword>
<sequence length="266" mass="27928">MTDTLRPAPLRPATVPAGQVCFVGAGPGDADLLTLKAARALSEAEVILYDRLVSDEILALANRDAHLVSVGKEGFGPSMTQQDINRLLVLHALSGARVLRLKGGDPAIFGRLDEEIEALEAEGIGWSVVPGITAASASVAAIGQSLTKRGRNASLRILTGHVMEGFADQDWRALARPGEVAAIYMGKKAAHFIQGRLMMHGASADTPVTFVENASRADQRIVASTLGTLAQDLAQADLSGPALTLFGLAPRAARQALPAIRKQEVS</sequence>
<comment type="pathway">
    <text evidence="7">Porphyrin-containing compound metabolism; siroheme biosynthesis; precorrin-2 from uroporphyrinogen III: step 1/1.</text>
</comment>
<name>A0ABY8QF34_9RHOB</name>
<dbReference type="EC" id="2.1.1.107" evidence="2"/>
<accession>A0ABY8QF34</accession>
<keyword evidence="6" id="KW-0627">Porphyrin biosynthesis</keyword>
<dbReference type="InterPro" id="IPR003043">
    <property type="entry name" value="Uropor_MeTrfase_CS"/>
</dbReference>
<organism evidence="10 11">
    <name type="scientific">Tropicibacter oceani</name>
    <dbReference type="NCBI Taxonomy" id="3058420"/>
    <lineage>
        <taxon>Bacteria</taxon>
        <taxon>Pseudomonadati</taxon>
        <taxon>Pseudomonadota</taxon>
        <taxon>Alphaproteobacteria</taxon>
        <taxon>Rhodobacterales</taxon>
        <taxon>Roseobacteraceae</taxon>
        <taxon>Tropicibacter</taxon>
    </lineage>
</organism>
<dbReference type="SUPFAM" id="SSF53790">
    <property type="entry name" value="Tetrapyrrole methylase"/>
    <property type="match status" value="1"/>
</dbReference>
<proteinExistence type="inferred from homology"/>
<dbReference type="GO" id="GO:0032259">
    <property type="term" value="P:methylation"/>
    <property type="evidence" value="ECO:0007669"/>
    <property type="project" value="UniProtKB-KW"/>
</dbReference>
<dbReference type="RefSeq" id="WP_282299248.1">
    <property type="nucleotide sequence ID" value="NZ_CP124616.1"/>
</dbReference>
<dbReference type="GO" id="GO:0004851">
    <property type="term" value="F:uroporphyrin-III C-methyltransferase activity"/>
    <property type="evidence" value="ECO:0007669"/>
    <property type="project" value="UniProtKB-EC"/>
</dbReference>
<feature type="domain" description="Tetrapyrrole methylase" evidence="9">
    <location>
        <begin position="20"/>
        <end position="230"/>
    </location>
</feature>
<dbReference type="NCBIfam" id="TIGR01469">
    <property type="entry name" value="cobA_cysG_Cterm"/>
    <property type="match status" value="1"/>
</dbReference>
<dbReference type="EMBL" id="CP124616">
    <property type="protein sequence ID" value="WGW02616.1"/>
    <property type="molecule type" value="Genomic_DNA"/>
</dbReference>
<evidence type="ECO:0000313" key="10">
    <source>
        <dbReference type="EMBL" id="WGW02616.1"/>
    </source>
</evidence>
<evidence type="ECO:0000259" key="9">
    <source>
        <dbReference type="Pfam" id="PF00590"/>
    </source>
</evidence>
<dbReference type="InterPro" id="IPR014776">
    <property type="entry name" value="4pyrrole_Mease_sub2"/>
</dbReference>
<evidence type="ECO:0000313" key="11">
    <source>
        <dbReference type="Proteomes" id="UP001241605"/>
    </source>
</evidence>
<dbReference type="Proteomes" id="UP001241605">
    <property type="component" value="Chromosome"/>
</dbReference>
<dbReference type="PROSITE" id="PS00839">
    <property type="entry name" value="SUMT_1"/>
    <property type="match status" value="1"/>
</dbReference>
<dbReference type="InterPro" id="IPR014777">
    <property type="entry name" value="4pyrrole_Mease_sub1"/>
</dbReference>
<dbReference type="Gene3D" id="3.40.1010.10">
    <property type="entry name" value="Cobalt-precorrin-4 Transmethylase, Domain 1"/>
    <property type="match status" value="1"/>
</dbReference>
<comment type="similarity">
    <text evidence="1 8">Belongs to the precorrin methyltransferase family.</text>
</comment>
<protein>
    <recommendedName>
        <fullName evidence="2">uroporphyrinogen-III C-methyltransferase</fullName>
        <ecNumber evidence="2">2.1.1.107</ecNumber>
    </recommendedName>
</protein>
<dbReference type="PROSITE" id="PS00840">
    <property type="entry name" value="SUMT_2"/>
    <property type="match status" value="1"/>
</dbReference>
<gene>
    <name evidence="10" type="primary">cobA</name>
    <name evidence="10" type="ORF">QF118_11765</name>
</gene>
<evidence type="ECO:0000256" key="1">
    <source>
        <dbReference type="ARBA" id="ARBA00005879"/>
    </source>
</evidence>
<dbReference type="CDD" id="cd11642">
    <property type="entry name" value="SUMT"/>
    <property type="match status" value="1"/>
</dbReference>
<evidence type="ECO:0000256" key="2">
    <source>
        <dbReference type="ARBA" id="ARBA00012162"/>
    </source>
</evidence>
<evidence type="ECO:0000256" key="3">
    <source>
        <dbReference type="ARBA" id="ARBA00022603"/>
    </source>
</evidence>
<keyword evidence="5" id="KW-0949">S-adenosyl-L-methionine</keyword>
<dbReference type="NCBIfam" id="NF004790">
    <property type="entry name" value="PRK06136.1"/>
    <property type="match status" value="1"/>
</dbReference>
<dbReference type="PANTHER" id="PTHR45790">
    <property type="entry name" value="SIROHEME SYNTHASE-RELATED"/>
    <property type="match status" value="1"/>
</dbReference>
<reference evidence="10 11" key="1">
    <citation type="submission" date="2023-05" db="EMBL/GenBank/DDBJ databases">
        <title>YMD87, complete Genome.</title>
        <authorList>
            <person name="Zhang J."/>
            <person name="Xu X."/>
        </authorList>
    </citation>
    <scope>NUCLEOTIDE SEQUENCE [LARGE SCALE GENOMIC DNA]</scope>
    <source>
        <strain evidence="10 11">YMD87</strain>
    </source>
</reference>
<dbReference type="PANTHER" id="PTHR45790:SF3">
    <property type="entry name" value="S-ADENOSYL-L-METHIONINE-DEPENDENT UROPORPHYRINOGEN III METHYLTRANSFERASE, CHLOROPLASTIC"/>
    <property type="match status" value="1"/>
</dbReference>
<dbReference type="Gene3D" id="3.30.950.10">
    <property type="entry name" value="Methyltransferase, Cobalt-precorrin-4 Transmethylase, Domain 2"/>
    <property type="match status" value="1"/>
</dbReference>
<evidence type="ECO:0000256" key="6">
    <source>
        <dbReference type="ARBA" id="ARBA00023244"/>
    </source>
</evidence>
<dbReference type="InterPro" id="IPR050161">
    <property type="entry name" value="Siro_Cobalamin_biosynth"/>
</dbReference>